<dbReference type="OrthoDB" id="9791261at2"/>
<feature type="region of interest" description="Disordered" evidence="2">
    <location>
        <begin position="1"/>
        <end position="31"/>
    </location>
</feature>
<feature type="transmembrane region" description="Helical" evidence="3">
    <location>
        <begin position="35"/>
        <end position="52"/>
    </location>
</feature>
<sequence length="457" mass="48076">MQGRDTTATDTTATDTTATRGTEMTTRRPHRSRRAMIAALAAALTLVPASWARGETLTWAQVKARAAARSPAAVEAKQGARAARAEAAGAGRWPRTNPVLTGGVDLGAPFGHPEDRAFSVGIEQELDVFGVAATAARAGQQKVAVAELEGAVVQLDGLAEAAEAFIELERAQRVLAVWTELDRVFERIAVGTAAASRAGERSDLDAILASAESAGATTELAGAKAELARAQARLGVLIAAADPSSLRVAEEPVRPPDARGRDTLVAAALRRRPEVRLFRARLGEAEARRAFAARAALPEPTLGFGVETEREGREAALASPEGASGARRERARLQITLSVPLPFFDRNQAERARALADASSAGEQGAIAARQISAAVTRAKSAVDASWEALARWQAVAPRLDEAQAMVEEGYAAGQVDLFDTLASAERVARARVQILEARAAYLKARAALSRALGEEP</sequence>
<proteinExistence type="inferred from homology"/>
<dbReference type="KEGG" id="scu:SCE1572_47010"/>
<dbReference type="Pfam" id="PF02321">
    <property type="entry name" value="OEP"/>
    <property type="match status" value="1"/>
</dbReference>
<dbReference type="Gene3D" id="1.20.1600.10">
    <property type="entry name" value="Outer membrane efflux proteins (OEP)"/>
    <property type="match status" value="1"/>
</dbReference>
<keyword evidence="3" id="KW-1133">Transmembrane helix</keyword>
<dbReference type="STRING" id="1254432.SCE1572_47010"/>
<evidence type="ECO:0000256" key="2">
    <source>
        <dbReference type="SAM" id="MobiDB-lite"/>
    </source>
</evidence>
<name>S4Y914_SORCE</name>
<keyword evidence="3" id="KW-0472">Membrane</keyword>
<evidence type="ECO:0000256" key="3">
    <source>
        <dbReference type="SAM" id="Phobius"/>
    </source>
</evidence>
<comment type="similarity">
    <text evidence="1">Belongs to the outer membrane factor (OMF) (TC 1.B.17) family.</text>
</comment>
<dbReference type="SUPFAM" id="SSF56954">
    <property type="entry name" value="Outer membrane efflux proteins (OEP)"/>
    <property type="match status" value="1"/>
</dbReference>
<protein>
    <recommendedName>
        <fullName evidence="6">TolC family protein</fullName>
    </recommendedName>
</protein>
<gene>
    <name evidence="4" type="ORF">SCE1572_47010</name>
</gene>
<dbReference type="HOGENOM" id="CLU_012817_14_3_7"/>
<dbReference type="eggNOG" id="COG1538">
    <property type="taxonomic scope" value="Bacteria"/>
</dbReference>
<evidence type="ECO:0000256" key="1">
    <source>
        <dbReference type="ARBA" id="ARBA00007613"/>
    </source>
</evidence>
<dbReference type="InterPro" id="IPR003423">
    <property type="entry name" value="OMP_efflux"/>
</dbReference>
<evidence type="ECO:0000313" key="4">
    <source>
        <dbReference type="EMBL" id="AGP41384.1"/>
    </source>
</evidence>
<accession>S4Y914</accession>
<evidence type="ECO:0000313" key="5">
    <source>
        <dbReference type="Proteomes" id="UP000014803"/>
    </source>
</evidence>
<dbReference type="EMBL" id="CP003969">
    <property type="protein sequence ID" value="AGP41384.1"/>
    <property type="molecule type" value="Genomic_DNA"/>
</dbReference>
<dbReference type="GO" id="GO:0015562">
    <property type="term" value="F:efflux transmembrane transporter activity"/>
    <property type="evidence" value="ECO:0007669"/>
    <property type="project" value="InterPro"/>
</dbReference>
<dbReference type="Proteomes" id="UP000014803">
    <property type="component" value="Chromosome"/>
</dbReference>
<keyword evidence="3" id="KW-0812">Transmembrane</keyword>
<evidence type="ECO:0008006" key="6">
    <source>
        <dbReference type="Google" id="ProtNLM"/>
    </source>
</evidence>
<dbReference type="PATRIC" id="fig|1254432.3.peg.10631"/>
<organism evidence="4 5">
    <name type="scientific">Sorangium cellulosum So0157-2</name>
    <dbReference type="NCBI Taxonomy" id="1254432"/>
    <lineage>
        <taxon>Bacteria</taxon>
        <taxon>Pseudomonadati</taxon>
        <taxon>Myxococcota</taxon>
        <taxon>Polyangia</taxon>
        <taxon>Polyangiales</taxon>
        <taxon>Polyangiaceae</taxon>
        <taxon>Sorangium</taxon>
    </lineage>
</organism>
<dbReference type="AlphaFoldDB" id="S4Y914"/>
<feature type="compositionally biased region" description="Low complexity" evidence="2">
    <location>
        <begin position="1"/>
        <end position="24"/>
    </location>
</feature>
<dbReference type="PANTHER" id="PTHR30203">
    <property type="entry name" value="OUTER MEMBRANE CATION EFFLUX PROTEIN"/>
    <property type="match status" value="1"/>
</dbReference>
<dbReference type="PANTHER" id="PTHR30203:SF24">
    <property type="entry name" value="BLR4935 PROTEIN"/>
    <property type="match status" value="1"/>
</dbReference>
<reference evidence="4 5" key="1">
    <citation type="journal article" date="2013" name="Sci. Rep.">
        <title>Extraordinary expansion of a Sorangium cellulosum genome from an alkaline milieu.</title>
        <authorList>
            <person name="Han K."/>
            <person name="Li Z.F."/>
            <person name="Peng R."/>
            <person name="Zhu L.P."/>
            <person name="Zhou T."/>
            <person name="Wang L.G."/>
            <person name="Li S.G."/>
            <person name="Zhang X.B."/>
            <person name="Hu W."/>
            <person name="Wu Z.H."/>
            <person name="Qin N."/>
            <person name="Li Y.Z."/>
        </authorList>
    </citation>
    <scope>NUCLEOTIDE SEQUENCE [LARGE SCALE GENOMIC DNA]</scope>
    <source>
        <strain evidence="4 5">So0157-2</strain>
    </source>
</reference>
<dbReference type="InterPro" id="IPR010131">
    <property type="entry name" value="MdtP/NodT-like"/>
</dbReference>